<name>A0ABS2NCU1_9BACI</name>
<dbReference type="InterPro" id="IPR036390">
    <property type="entry name" value="WH_DNA-bd_sf"/>
</dbReference>
<evidence type="ECO:0000256" key="2">
    <source>
        <dbReference type="ARBA" id="ARBA00023015"/>
    </source>
</evidence>
<evidence type="ECO:0000313" key="7">
    <source>
        <dbReference type="Proteomes" id="UP001646157"/>
    </source>
</evidence>
<comment type="similarity">
    <text evidence="1">Belongs to the LysR transcriptional regulatory family.</text>
</comment>
<reference evidence="6 7" key="1">
    <citation type="submission" date="2021-01" db="EMBL/GenBank/DDBJ databases">
        <title>Genomic Encyclopedia of Type Strains, Phase IV (KMG-IV): sequencing the most valuable type-strain genomes for metagenomic binning, comparative biology and taxonomic classification.</title>
        <authorList>
            <person name="Goeker M."/>
        </authorList>
    </citation>
    <scope>NUCLEOTIDE SEQUENCE [LARGE SCALE GENOMIC DNA]</scope>
    <source>
        <strain evidence="6 7">DSM 24834</strain>
    </source>
</reference>
<dbReference type="PRINTS" id="PR00039">
    <property type="entry name" value="HTHLYSR"/>
</dbReference>
<feature type="domain" description="HTH lysR-type" evidence="5">
    <location>
        <begin position="3"/>
        <end position="61"/>
    </location>
</feature>
<dbReference type="InterPro" id="IPR005119">
    <property type="entry name" value="LysR_subst-bd"/>
</dbReference>
<keyword evidence="7" id="KW-1185">Reference proteome</keyword>
<dbReference type="Pfam" id="PF00126">
    <property type="entry name" value="HTH_1"/>
    <property type="match status" value="1"/>
</dbReference>
<evidence type="ECO:0000256" key="3">
    <source>
        <dbReference type="ARBA" id="ARBA00023125"/>
    </source>
</evidence>
<keyword evidence="2" id="KW-0805">Transcription regulation</keyword>
<dbReference type="RefSeq" id="WP_205172103.1">
    <property type="nucleotide sequence ID" value="NZ_JAFBDZ010000002.1"/>
</dbReference>
<dbReference type="EMBL" id="JAFBDZ010000002">
    <property type="protein sequence ID" value="MBM7585680.1"/>
    <property type="molecule type" value="Genomic_DNA"/>
</dbReference>
<dbReference type="SUPFAM" id="SSF53850">
    <property type="entry name" value="Periplasmic binding protein-like II"/>
    <property type="match status" value="1"/>
</dbReference>
<proteinExistence type="inferred from homology"/>
<dbReference type="CDD" id="cd05466">
    <property type="entry name" value="PBP2_LTTR_substrate"/>
    <property type="match status" value="1"/>
</dbReference>
<evidence type="ECO:0000259" key="5">
    <source>
        <dbReference type="PROSITE" id="PS50931"/>
    </source>
</evidence>
<keyword evidence="3 6" id="KW-0238">DNA-binding</keyword>
<protein>
    <submittedName>
        <fullName evidence="6">DNA-binding transcriptional LysR family regulator</fullName>
    </submittedName>
</protein>
<dbReference type="PROSITE" id="PS50931">
    <property type="entry name" value="HTH_LYSR"/>
    <property type="match status" value="1"/>
</dbReference>
<dbReference type="Gene3D" id="1.10.10.10">
    <property type="entry name" value="Winged helix-like DNA-binding domain superfamily/Winged helix DNA-binding domain"/>
    <property type="match status" value="1"/>
</dbReference>
<gene>
    <name evidence="6" type="ORF">JOC86_002222</name>
</gene>
<evidence type="ECO:0000256" key="1">
    <source>
        <dbReference type="ARBA" id="ARBA00009437"/>
    </source>
</evidence>
<dbReference type="SUPFAM" id="SSF46785">
    <property type="entry name" value="Winged helix' DNA-binding domain"/>
    <property type="match status" value="1"/>
</dbReference>
<dbReference type="InterPro" id="IPR000847">
    <property type="entry name" value="LysR_HTH_N"/>
</dbReference>
<dbReference type="Pfam" id="PF03466">
    <property type="entry name" value="LysR_substrate"/>
    <property type="match status" value="1"/>
</dbReference>
<sequence length="302" mass="34414">MVMNMNSLKIFMKVAEKMNITEASKDLFISQPAVSKAVKNLEKSLNIKLFIRDKQKGLMLTEVGKEILILARQMKVIENKIYQVADRENKLLSGKIKVGSFPAVSTNILPNTIALFRSKYPLVTIELVEGTSNQIKEWVEDRTVDMGIVASPFDPYEFEIINNDYMVAIIPENHRLSQEKKIDLEKYQNEIIFCKGGHEIAISKIFQKNNIEFKENLTVQNAQTLINMVKNNIGIGIISKFTLSSVSHNLIIKNINPRITRDIGIITHSFNEVTPTTKEFINVMIQSYKSDSFKIQEVSDID</sequence>
<evidence type="ECO:0000256" key="4">
    <source>
        <dbReference type="ARBA" id="ARBA00023163"/>
    </source>
</evidence>
<organism evidence="6 7">
    <name type="scientific">Rossellomorea pakistanensis</name>
    <dbReference type="NCBI Taxonomy" id="992288"/>
    <lineage>
        <taxon>Bacteria</taxon>
        <taxon>Bacillati</taxon>
        <taxon>Bacillota</taxon>
        <taxon>Bacilli</taxon>
        <taxon>Bacillales</taxon>
        <taxon>Bacillaceae</taxon>
        <taxon>Rossellomorea</taxon>
    </lineage>
</organism>
<keyword evidence="4" id="KW-0804">Transcription</keyword>
<dbReference type="InterPro" id="IPR036388">
    <property type="entry name" value="WH-like_DNA-bd_sf"/>
</dbReference>
<evidence type="ECO:0000313" key="6">
    <source>
        <dbReference type="EMBL" id="MBM7585680.1"/>
    </source>
</evidence>
<dbReference type="PANTHER" id="PTHR30427">
    <property type="entry name" value="TRANSCRIPTIONAL ACTIVATOR PROTEIN LYSR"/>
    <property type="match status" value="1"/>
</dbReference>
<dbReference type="Proteomes" id="UP001646157">
    <property type="component" value="Unassembled WGS sequence"/>
</dbReference>
<accession>A0ABS2NCU1</accession>
<dbReference type="PANTHER" id="PTHR30427:SF1">
    <property type="entry name" value="TRANSCRIPTIONAL ACTIVATOR PROTEIN LYSR"/>
    <property type="match status" value="1"/>
</dbReference>
<dbReference type="Gene3D" id="3.40.190.290">
    <property type="match status" value="1"/>
</dbReference>
<comment type="caution">
    <text evidence="6">The sequence shown here is derived from an EMBL/GenBank/DDBJ whole genome shotgun (WGS) entry which is preliminary data.</text>
</comment>
<dbReference type="GO" id="GO:0003677">
    <property type="term" value="F:DNA binding"/>
    <property type="evidence" value="ECO:0007669"/>
    <property type="project" value="UniProtKB-KW"/>
</dbReference>